<reference evidence="2" key="1">
    <citation type="submission" date="2020-10" db="EMBL/GenBank/DDBJ databases">
        <title>Sequencing the genomes of 1000 actinobacteria strains.</title>
        <authorList>
            <person name="Klenk H.-P."/>
        </authorList>
    </citation>
    <scope>NUCLEOTIDE SEQUENCE</scope>
    <source>
        <strain evidence="2">DSM 46832</strain>
    </source>
</reference>
<evidence type="ECO:0000313" key="2">
    <source>
        <dbReference type="EMBL" id="MBE1486879.1"/>
    </source>
</evidence>
<dbReference type="AlphaFoldDB" id="A0A927M2M9"/>
<gene>
    <name evidence="2" type="ORF">H4W31_002517</name>
</gene>
<feature type="transmembrane region" description="Helical" evidence="1">
    <location>
        <begin position="62"/>
        <end position="81"/>
    </location>
</feature>
<keyword evidence="3" id="KW-1185">Reference proteome</keyword>
<dbReference type="Proteomes" id="UP000649753">
    <property type="component" value="Unassembled WGS sequence"/>
</dbReference>
<comment type="caution">
    <text evidence="2">The sequence shown here is derived from an EMBL/GenBank/DDBJ whole genome shotgun (WGS) entry which is preliminary data.</text>
</comment>
<dbReference type="EMBL" id="JADBEB010000001">
    <property type="protein sequence ID" value="MBE1486879.1"/>
    <property type="molecule type" value="Genomic_DNA"/>
</dbReference>
<evidence type="ECO:0000313" key="3">
    <source>
        <dbReference type="Proteomes" id="UP000649753"/>
    </source>
</evidence>
<dbReference type="RefSeq" id="WP_192766824.1">
    <property type="nucleotide sequence ID" value="NZ_JADBEB010000001.1"/>
</dbReference>
<feature type="transmembrane region" description="Helical" evidence="1">
    <location>
        <begin position="88"/>
        <end position="105"/>
    </location>
</feature>
<name>A0A927M2M9_9ACTN</name>
<proteinExistence type="predicted"/>
<sequence>MLIFAAVLQLLVALAFVSIPLVRHRHGDSAKVNAEAELTRQGVPVTVLRDNKLSFDASGHETAAPVAVAAVMVALAVLNLSGNDWGPLLTWIFQSIVLVGNALILHSQLTAVKAVQAAFARNGDPMLDRIDVPALLKAAESGFPAWVPILQNARHTVVFAASALALVATVIA</sequence>
<keyword evidence="1" id="KW-1133">Transmembrane helix</keyword>
<keyword evidence="1" id="KW-0472">Membrane</keyword>
<protein>
    <submittedName>
        <fullName evidence="2">Uncharacterized protein</fullName>
    </submittedName>
</protein>
<keyword evidence="1" id="KW-0812">Transmembrane</keyword>
<evidence type="ECO:0000256" key="1">
    <source>
        <dbReference type="SAM" id="Phobius"/>
    </source>
</evidence>
<accession>A0A927M2M9</accession>
<organism evidence="2 3">
    <name type="scientific">Plantactinospora soyae</name>
    <dbReference type="NCBI Taxonomy" id="1544732"/>
    <lineage>
        <taxon>Bacteria</taxon>
        <taxon>Bacillati</taxon>
        <taxon>Actinomycetota</taxon>
        <taxon>Actinomycetes</taxon>
        <taxon>Micromonosporales</taxon>
        <taxon>Micromonosporaceae</taxon>
        <taxon>Plantactinospora</taxon>
    </lineage>
</organism>